<accession>A0A974CGH2</accession>
<organism evidence="1 2">
    <name type="scientific">Xenopus laevis</name>
    <name type="common">African clawed frog</name>
    <dbReference type="NCBI Taxonomy" id="8355"/>
    <lineage>
        <taxon>Eukaryota</taxon>
        <taxon>Metazoa</taxon>
        <taxon>Chordata</taxon>
        <taxon>Craniata</taxon>
        <taxon>Vertebrata</taxon>
        <taxon>Euteleostomi</taxon>
        <taxon>Amphibia</taxon>
        <taxon>Batrachia</taxon>
        <taxon>Anura</taxon>
        <taxon>Pipoidea</taxon>
        <taxon>Pipidae</taxon>
        <taxon>Xenopodinae</taxon>
        <taxon>Xenopus</taxon>
        <taxon>Xenopus</taxon>
    </lineage>
</organism>
<dbReference type="InterPro" id="IPR012340">
    <property type="entry name" value="NA-bd_OB-fold"/>
</dbReference>
<proteinExistence type="predicted"/>
<evidence type="ECO:0000313" key="2">
    <source>
        <dbReference type="Proteomes" id="UP000694892"/>
    </source>
</evidence>
<protein>
    <submittedName>
        <fullName evidence="1">Uncharacterized protein</fullName>
    </submittedName>
</protein>
<dbReference type="Gene3D" id="2.40.50.140">
    <property type="entry name" value="Nucleic acid-binding proteins"/>
    <property type="match status" value="1"/>
</dbReference>
<dbReference type="Proteomes" id="UP000694892">
    <property type="component" value="Chromosome 7L"/>
</dbReference>
<evidence type="ECO:0000313" key="1">
    <source>
        <dbReference type="EMBL" id="OCT71651.1"/>
    </source>
</evidence>
<dbReference type="EMBL" id="CM004478">
    <property type="protein sequence ID" value="OCT71651.1"/>
    <property type="molecule type" value="Genomic_DNA"/>
</dbReference>
<gene>
    <name evidence="1" type="ORF">XELAEV_18034630mg</name>
</gene>
<name>A0A974CGH2_XENLA</name>
<dbReference type="AlphaFoldDB" id="A0A974CGH2"/>
<reference evidence="2" key="1">
    <citation type="journal article" date="2016" name="Nature">
        <title>Genome evolution in the allotetraploid frog Xenopus laevis.</title>
        <authorList>
            <person name="Session A.M."/>
            <person name="Uno Y."/>
            <person name="Kwon T."/>
            <person name="Chapman J.A."/>
            <person name="Toyoda A."/>
            <person name="Takahashi S."/>
            <person name="Fukui A."/>
            <person name="Hikosaka A."/>
            <person name="Suzuki A."/>
            <person name="Kondo M."/>
            <person name="van Heeringen S.J."/>
            <person name="Quigley I."/>
            <person name="Heinz S."/>
            <person name="Ogino H."/>
            <person name="Ochi H."/>
            <person name="Hellsten U."/>
            <person name="Lyons J.B."/>
            <person name="Simakov O."/>
            <person name="Putnam N."/>
            <person name="Stites J."/>
            <person name="Kuroki Y."/>
            <person name="Tanaka T."/>
            <person name="Michiue T."/>
            <person name="Watanabe M."/>
            <person name="Bogdanovic O."/>
            <person name="Lister R."/>
            <person name="Georgiou G."/>
            <person name="Paranjpe S.S."/>
            <person name="van Kruijsbergen I."/>
            <person name="Shu S."/>
            <person name="Carlson J."/>
            <person name="Kinoshita T."/>
            <person name="Ohta Y."/>
            <person name="Mawaribuchi S."/>
            <person name="Jenkins J."/>
            <person name="Grimwood J."/>
            <person name="Schmutz J."/>
            <person name="Mitros T."/>
            <person name="Mozaffari S.V."/>
            <person name="Suzuki Y."/>
            <person name="Haramoto Y."/>
            <person name="Yamamoto T.S."/>
            <person name="Takagi C."/>
            <person name="Heald R."/>
            <person name="Miller K."/>
            <person name="Haudenschild C."/>
            <person name="Kitzman J."/>
            <person name="Nakayama T."/>
            <person name="Izutsu Y."/>
            <person name="Robert J."/>
            <person name="Fortriede J."/>
            <person name="Burns K."/>
            <person name="Lotay V."/>
            <person name="Karimi K."/>
            <person name="Yasuoka Y."/>
            <person name="Dichmann D.S."/>
            <person name="Flajnik M.F."/>
            <person name="Houston D.W."/>
            <person name="Shendure J."/>
            <person name="DuPasquier L."/>
            <person name="Vize P.D."/>
            <person name="Zorn A.M."/>
            <person name="Ito M."/>
            <person name="Marcotte E.M."/>
            <person name="Wallingford J.B."/>
            <person name="Ito Y."/>
            <person name="Asashima M."/>
            <person name="Ueno N."/>
            <person name="Matsuda Y."/>
            <person name="Veenstra G.J."/>
            <person name="Fujiyama A."/>
            <person name="Harland R.M."/>
            <person name="Taira M."/>
            <person name="Rokhsar D.S."/>
        </authorList>
    </citation>
    <scope>NUCLEOTIDE SEQUENCE [LARGE SCALE GENOMIC DNA]</scope>
    <source>
        <strain evidence="2">J</strain>
    </source>
</reference>
<sequence length="90" mass="9862">MNKLNSLTFRGFSRVVLPGPSDLVSAGIFFYKGHPIKQVDVLGTVVYVREKEHFYSYGDPGAKSLLKEDPTSRPVILSPAASTTTSCKEN</sequence>